<gene>
    <name evidence="1" type="ORF">SAMN06265218_101364</name>
</gene>
<protein>
    <submittedName>
        <fullName evidence="1">Uncharacterized protein</fullName>
    </submittedName>
</protein>
<dbReference type="Proteomes" id="UP000317593">
    <property type="component" value="Unassembled WGS sequence"/>
</dbReference>
<keyword evidence="2" id="KW-1185">Reference proteome</keyword>
<accession>A0A521ATH8</accession>
<sequence length="118" mass="13885">MDSYIDKQELNRWISELENQEQLKALRSIIFNAQDPEGLWKELSKSAQQKIRPDTKVPKTEIHITIKRFWELVWSMRESSKPWSWDDLSEAEKAGIDRGIADLKAGRTTPSEEVWKKN</sequence>
<dbReference type="EMBL" id="FXTH01000001">
    <property type="protein sequence ID" value="SMO38132.1"/>
    <property type="molecule type" value="Genomic_DNA"/>
</dbReference>
<name>A0A521ATH8_9BACT</name>
<evidence type="ECO:0000313" key="2">
    <source>
        <dbReference type="Proteomes" id="UP000317593"/>
    </source>
</evidence>
<dbReference type="RefSeq" id="WP_142712816.1">
    <property type="nucleotide sequence ID" value="NZ_FXTH01000001.1"/>
</dbReference>
<reference evidence="1 2" key="1">
    <citation type="submission" date="2017-05" db="EMBL/GenBank/DDBJ databases">
        <authorList>
            <person name="Varghese N."/>
            <person name="Submissions S."/>
        </authorList>
    </citation>
    <scope>NUCLEOTIDE SEQUENCE [LARGE SCALE GENOMIC DNA]</scope>
    <source>
        <strain evidence="1 2">DSM 21194</strain>
    </source>
</reference>
<proteinExistence type="predicted"/>
<dbReference type="AlphaFoldDB" id="A0A521ATH8"/>
<organism evidence="1 2">
    <name type="scientific">Fodinibius sediminis</name>
    <dbReference type="NCBI Taxonomy" id="1214077"/>
    <lineage>
        <taxon>Bacteria</taxon>
        <taxon>Pseudomonadati</taxon>
        <taxon>Balneolota</taxon>
        <taxon>Balneolia</taxon>
        <taxon>Balneolales</taxon>
        <taxon>Balneolaceae</taxon>
        <taxon>Fodinibius</taxon>
    </lineage>
</organism>
<dbReference type="OrthoDB" id="770454at2"/>
<evidence type="ECO:0000313" key="1">
    <source>
        <dbReference type="EMBL" id="SMO38132.1"/>
    </source>
</evidence>